<keyword evidence="1" id="KW-0677">Repeat</keyword>
<dbReference type="PROSITE" id="PS50088">
    <property type="entry name" value="ANK_REPEAT"/>
    <property type="match status" value="3"/>
</dbReference>
<dbReference type="SMART" id="SM00248">
    <property type="entry name" value="ANK"/>
    <property type="match status" value="4"/>
</dbReference>
<evidence type="ECO:0000256" key="1">
    <source>
        <dbReference type="ARBA" id="ARBA00022737"/>
    </source>
</evidence>
<dbReference type="InterPro" id="IPR002110">
    <property type="entry name" value="Ankyrin_rpt"/>
</dbReference>
<evidence type="ECO:0000256" key="2">
    <source>
        <dbReference type="ARBA" id="ARBA00023043"/>
    </source>
</evidence>
<evidence type="ECO:0000313" key="6">
    <source>
        <dbReference type="Proteomes" id="UP000053797"/>
    </source>
</evidence>
<keyword evidence="4" id="KW-0472">Membrane</keyword>
<dbReference type="PANTHER" id="PTHR24171">
    <property type="entry name" value="ANKYRIN REPEAT DOMAIN-CONTAINING PROTEIN 39-RELATED"/>
    <property type="match status" value="1"/>
</dbReference>
<dbReference type="AlphaFoldDB" id="A0A0V8GI91"/>
<feature type="transmembrane region" description="Helical" evidence="4">
    <location>
        <begin position="5"/>
        <end position="24"/>
    </location>
</feature>
<feature type="transmembrane region" description="Helical" evidence="4">
    <location>
        <begin position="30"/>
        <end position="48"/>
    </location>
</feature>
<name>A0A0V8GI91_9BACL</name>
<comment type="caution">
    <text evidence="5">The sequence shown here is derived from an EMBL/GenBank/DDBJ whole genome shotgun (WGS) entry which is preliminary data.</text>
</comment>
<dbReference type="Pfam" id="PF00023">
    <property type="entry name" value="Ank"/>
    <property type="match status" value="1"/>
</dbReference>
<keyword evidence="2 3" id="KW-0040">ANK repeat</keyword>
<proteinExistence type="predicted"/>
<feature type="repeat" description="ANK" evidence="3">
    <location>
        <begin position="391"/>
        <end position="423"/>
    </location>
</feature>
<gene>
    <name evidence="5" type="ORF">AS033_00975</name>
</gene>
<feature type="repeat" description="ANK" evidence="3">
    <location>
        <begin position="358"/>
        <end position="390"/>
    </location>
</feature>
<dbReference type="SUPFAM" id="SSF48403">
    <property type="entry name" value="Ankyrin repeat"/>
    <property type="match status" value="1"/>
</dbReference>
<protein>
    <submittedName>
        <fullName evidence="5">Uncharacterized protein</fullName>
    </submittedName>
</protein>
<evidence type="ECO:0000256" key="3">
    <source>
        <dbReference type="PROSITE-ProRule" id="PRU00023"/>
    </source>
</evidence>
<reference evidence="5 6" key="1">
    <citation type="journal article" date="2015" name="Int. J. Syst. Evol. Microbiol.">
        <title>Exiguobacterium enclense sp. nov., isolated from sediment.</title>
        <authorList>
            <person name="Dastager S.G."/>
            <person name="Mawlankar R."/>
            <person name="Sonalkar V.V."/>
            <person name="Thorat M.N."/>
            <person name="Mual P."/>
            <person name="Verma A."/>
            <person name="Krishnamurthi S."/>
            <person name="Tang S.K."/>
            <person name="Li W.J."/>
        </authorList>
    </citation>
    <scope>NUCLEOTIDE SEQUENCE [LARGE SCALE GENOMIC DNA]</scope>
    <source>
        <strain evidence="5 6">NIO-1109</strain>
    </source>
</reference>
<dbReference type="EMBL" id="LNQL01000001">
    <property type="protein sequence ID" value="KSU49972.1"/>
    <property type="molecule type" value="Genomic_DNA"/>
</dbReference>
<dbReference type="InterPro" id="IPR036770">
    <property type="entry name" value="Ankyrin_rpt-contain_sf"/>
</dbReference>
<sequence>MKGKIYFWLLFLNAIATVGALVYLSFELGALGLVLMGLTIVWLAWKILRLFSSVIRLQQEGIEVTEYRFPELYHDIASLSERLNLKTPRIYIVGDDVSPIRGVSLFRTNVFFLPEKAMRERNEFERVRELLRLKHNDEEKRFALLLGSWIPFLRPAYLRTISLYRDRQALHLVDDPDGVMQSILKENGRHQLINEIDVTAYLAEKRQITLAEVVSEMVYETPTTDRRLIELGWMSRETPTGQHAVRFLLVASSIVAFVLIGWSVQNVSFSNETAKAVVTSSDESKANGLQETKLMAAIQKGTLEEVQKELPDGDMKAVDADGDTALHYLGYRKSSEGLKEIFDTLLKQGSDVDAINDFGERPFITAVYSNNNELVELYLKNGENINQLDDQKYTPLHHAVEGEGVQTVKVLLEQGADVSIKNKDGLTPLMLAQQYELDDIIRLLKQHTSQTL</sequence>
<accession>A0A0V8GI91</accession>
<keyword evidence="4" id="KW-0812">Transmembrane</keyword>
<evidence type="ECO:0000313" key="5">
    <source>
        <dbReference type="EMBL" id="KSU49972.1"/>
    </source>
</evidence>
<feature type="transmembrane region" description="Helical" evidence="4">
    <location>
        <begin position="244"/>
        <end position="264"/>
    </location>
</feature>
<dbReference type="Proteomes" id="UP000053797">
    <property type="component" value="Unassembled WGS sequence"/>
</dbReference>
<dbReference type="Gene3D" id="1.25.40.20">
    <property type="entry name" value="Ankyrin repeat-containing domain"/>
    <property type="match status" value="1"/>
</dbReference>
<dbReference type="OrthoDB" id="9810445at2"/>
<keyword evidence="4" id="KW-1133">Transmembrane helix</keyword>
<feature type="repeat" description="ANK" evidence="3">
    <location>
        <begin position="321"/>
        <end position="357"/>
    </location>
</feature>
<dbReference type="Pfam" id="PF12796">
    <property type="entry name" value="Ank_2"/>
    <property type="match status" value="1"/>
</dbReference>
<evidence type="ECO:0000256" key="4">
    <source>
        <dbReference type="SAM" id="Phobius"/>
    </source>
</evidence>
<dbReference type="PROSITE" id="PS50297">
    <property type="entry name" value="ANK_REP_REGION"/>
    <property type="match status" value="2"/>
</dbReference>
<organism evidence="5 6">
    <name type="scientific">Exiguobacterium indicum</name>
    <dbReference type="NCBI Taxonomy" id="296995"/>
    <lineage>
        <taxon>Bacteria</taxon>
        <taxon>Bacillati</taxon>
        <taxon>Bacillota</taxon>
        <taxon>Bacilli</taxon>
        <taxon>Bacillales</taxon>
        <taxon>Bacillales Family XII. Incertae Sedis</taxon>
        <taxon>Exiguobacterium</taxon>
    </lineage>
</organism>
<dbReference type="RefSeq" id="WP_058264591.1">
    <property type="nucleotide sequence ID" value="NZ_FMYN01000001.1"/>
</dbReference>